<name>A0A914H6V6_GLORO</name>
<keyword evidence="2" id="KW-1185">Reference proteome</keyword>
<reference evidence="3" key="1">
    <citation type="submission" date="2022-11" db="UniProtKB">
        <authorList>
            <consortium name="WormBaseParasite"/>
        </authorList>
    </citation>
    <scope>IDENTIFICATION</scope>
</reference>
<proteinExistence type="predicted"/>
<dbReference type="AlphaFoldDB" id="A0A914H6V6"/>
<evidence type="ECO:0000313" key="2">
    <source>
        <dbReference type="Proteomes" id="UP000887572"/>
    </source>
</evidence>
<dbReference type="Proteomes" id="UP000887572">
    <property type="component" value="Unplaced"/>
</dbReference>
<feature type="chain" id="PRO_5037525156" evidence="1">
    <location>
        <begin position="25"/>
        <end position="534"/>
    </location>
</feature>
<organism evidence="2 3">
    <name type="scientific">Globodera rostochiensis</name>
    <name type="common">Golden nematode worm</name>
    <name type="synonym">Heterodera rostochiensis</name>
    <dbReference type="NCBI Taxonomy" id="31243"/>
    <lineage>
        <taxon>Eukaryota</taxon>
        <taxon>Metazoa</taxon>
        <taxon>Ecdysozoa</taxon>
        <taxon>Nematoda</taxon>
        <taxon>Chromadorea</taxon>
        <taxon>Rhabditida</taxon>
        <taxon>Tylenchina</taxon>
        <taxon>Tylenchomorpha</taxon>
        <taxon>Tylenchoidea</taxon>
        <taxon>Heteroderidae</taxon>
        <taxon>Heteroderinae</taxon>
        <taxon>Globodera</taxon>
    </lineage>
</organism>
<feature type="signal peptide" evidence="1">
    <location>
        <begin position="1"/>
        <end position="24"/>
    </location>
</feature>
<keyword evidence="1" id="KW-0732">Signal</keyword>
<sequence length="534" mass="61108">MHQILLLTIILMLFLLLITTVVSAVTVEVIEDGTPEGQDMAKALALSKRFFWRNMMANWSHYIDYEAFSNHEQIGEISREESRQLIFLKDLRQALATDAYVKCWECKQTNADDEAGSSSLTNQLKKDQFKCLCVKPKFLVEQGELQLSSAMEAIKSVYRDLFRWGSGFLSFEINFVNQKAWYLVHHWQLSYANWGSKLAENILLKVKEQLVGDEYLEHYKNAAFSDQFSKGPSSTARRSDTISLSKSILASMNELKYEETMPNGEKRDYLKELNAILKQAEMFSDLPKKIKKGKAEHVDLNAVVKVYQNYWELVQEFGLGMAAMCEGATKVEKIYDNTMHKFVEIFKAFGRVFQELSGTLLWRLRRMVHDMMLQMNHGNELKPLLPDPCEEAKFKVGLLDFECRALIRTLGGTIFNKSNGMHLDIVLLLLMLALCVACNGMPRSNDSTKIQKHNRAPEAMFQRVAPLTHQAQQVQRGQQRVNNGFNDVINGFNEVNNGFNDFISEVLVTNWGIRNQGKGCDEGWVTCKKRILSS</sequence>
<dbReference type="WBParaSite" id="Gr19_v10_g14736.t1">
    <property type="protein sequence ID" value="Gr19_v10_g14736.t1"/>
    <property type="gene ID" value="Gr19_v10_g14736"/>
</dbReference>
<protein>
    <submittedName>
        <fullName evidence="3">Uncharacterized protein</fullName>
    </submittedName>
</protein>
<evidence type="ECO:0000313" key="3">
    <source>
        <dbReference type="WBParaSite" id="Gr19_v10_g14736.t1"/>
    </source>
</evidence>
<evidence type="ECO:0000256" key="1">
    <source>
        <dbReference type="SAM" id="SignalP"/>
    </source>
</evidence>
<accession>A0A914H6V6</accession>